<reference evidence="7" key="1">
    <citation type="journal article" date="2015" name="Nature">
        <title>Complex archaea that bridge the gap between prokaryotes and eukaryotes.</title>
        <authorList>
            <person name="Spang A."/>
            <person name="Saw J.H."/>
            <person name="Jorgensen S.L."/>
            <person name="Zaremba-Niedzwiedzka K."/>
            <person name="Martijn J."/>
            <person name="Lind A.E."/>
            <person name="van Eijk R."/>
            <person name="Schleper C."/>
            <person name="Guy L."/>
            <person name="Ettema T.J."/>
        </authorList>
    </citation>
    <scope>NUCLEOTIDE SEQUENCE</scope>
</reference>
<evidence type="ECO:0000256" key="3">
    <source>
        <dbReference type="ARBA" id="ARBA00022989"/>
    </source>
</evidence>
<feature type="transmembrane region" description="Helical" evidence="5">
    <location>
        <begin position="65"/>
        <end position="84"/>
    </location>
</feature>
<comment type="caution">
    <text evidence="7">The sequence shown here is derived from an EMBL/GenBank/DDBJ whole genome shotgun (WGS) entry which is preliminary data.</text>
</comment>
<protein>
    <recommendedName>
        <fullName evidence="6">O-antigen ligase-related domain-containing protein</fullName>
    </recommendedName>
</protein>
<dbReference type="SMART" id="SM00028">
    <property type="entry name" value="TPR"/>
    <property type="match status" value="2"/>
</dbReference>
<organism evidence="7">
    <name type="scientific">marine sediment metagenome</name>
    <dbReference type="NCBI Taxonomy" id="412755"/>
    <lineage>
        <taxon>unclassified sequences</taxon>
        <taxon>metagenomes</taxon>
        <taxon>ecological metagenomes</taxon>
    </lineage>
</organism>
<dbReference type="SUPFAM" id="SSF48452">
    <property type="entry name" value="TPR-like"/>
    <property type="match status" value="1"/>
</dbReference>
<dbReference type="PROSITE" id="PS50005">
    <property type="entry name" value="TPR"/>
    <property type="match status" value="1"/>
</dbReference>
<comment type="subcellular location">
    <subcellularLocation>
        <location evidence="1">Membrane</location>
        <topology evidence="1">Multi-pass membrane protein</topology>
    </subcellularLocation>
</comment>
<evidence type="ECO:0000256" key="5">
    <source>
        <dbReference type="SAM" id="Phobius"/>
    </source>
</evidence>
<sequence length="543" mass="61670">MKKLEPYILILGIFACALSIDLGLADIIPLRHVIWSVLVILLFLSISYRAIVYRSVDFSFLCRPIFHLFAFYLLFSVLSLVNAINISEGVYQILKIILWMVFVCELVIIEKKIVIKSLVLLAIIIGGIGVWSYFAIEVVSLRASTMGGKNLLSSALALLLPFCVYTLFQYRYKVISISAISIILFNIVMLQGRAVWLAITISLVVVLAQIFDKRKFLAVCTFVIASLCILCLILPDDKLIKVVSQRSLINRMQLYSGTWKMIKDNPLGVGIGNWPIVIQKYGRDIFPAEGGIAFQDTYYTRLHNDPLETLAETGPAGLVCILGIFAFAFYYSIKTGNIMALGGLSIFVIISLFSFPSERVFHPMMFAFFIAIPISQYHESRKFAVTKTYPATGKMYLASLAVLSVLVFGLMDFSYRYKTMRMVRRVSIQRKAGNFRDNIYELSSYPNWFATLDRLGMPIIHYKGEVAYIKRDYLTALEYYKMAEKYSPYNSIVLNNIGGGYIIAGENEKAIEYLEKALEINPYCKPAQRNMKIARERTVAKWR</sequence>
<feature type="domain" description="O-antigen ligase-related" evidence="6">
    <location>
        <begin position="180"/>
        <end position="322"/>
    </location>
</feature>
<feature type="transmembrane region" description="Helical" evidence="5">
    <location>
        <begin position="396"/>
        <end position="415"/>
    </location>
</feature>
<evidence type="ECO:0000313" key="7">
    <source>
        <dbReference type="EMBL" id="KKM92219.1"/>
    </source>
</evidence>
<dbReference type="PANTHER" id="PTHR37422">
    <property type="entry name" value="TEICHURONIC ACID BIOSYNTHESIS PROTEIN TUAE"/>
    <property type="match status" value="1"/>
</dbReference>
<dbReference type="InterPro" id="IPR051533">
    <property type="entry name" value="WaaL-like"/>
</dbReference>
<feature type="transmembrane region" description="Helical" evidence="5">
    <location>
        <begin position="151"/>
        <end position="170"/>
    </location>
</feature>
<evidence type="ECO:0000259" key="6">
    <source>
        <dbReference type="Pfam" id="PF04932"/>
    </source>
</evidence>
<keyword evidence="4 5" id="KW-0472">Membrane</keyword>
<evidence type="ECO:0000256" key="4">
    <source>
        <dbReference type="ARBA" id="ARBA00023136"/>
    </source>
</evidence>
<keyword evidence="2 5" id="KW-0812">Transmembrane</keyword>
<accession>A0A0F9LBC4</accession>
<dbReference type="InterPro" id="IPR011990">
    <property type="entry name" value="TPR-like_helical_dom_sf"/>
</dbReference>
<dbReference type="PROSITE" id="PS50293">
    <property type="entry name" value="TPR_REGION"/>
    <property type="match status" value="1"/>
</dbReference>
<dbReference type="GO" id="GO:0016020">
    <property type="term" value="C:membrane"/>
    <property type="evidence" value="ECO:0007669"/>
    <property type="project" value="UniProtKB-SubCell"/>
</dbReference>
<evidence type="ECO:0000256" key="2">
    <source>
        <dbReference type="ARBA" id="ARBA00022692"/>
    </source>
</evidence>
<dbReference type="Pfam" id="PF04932">
    <property type="entry name" value="Wzy_C"/>
    <property type="match status" value="1"/>
</dbReference>
<dbReference type="InterPro" id="IPR019734">
    <property type="entry name" value="TPR_rpt"/>
</dbReference>
<keyword evidence="3 5" id="KW-1133">Transmembrane helix</keyword>
<evidence type="ECO:0000256" key="1">
    <source>
        <dbReference type="ARBA" id="ARBA00004141"/>
    </source>
</evidence>
<feature type="transmembrane region" description="Helical" evidence="5">
    <location>
        <begin position="337"/>
        <end position="355"/>
    </location>
</feature>
<gene>
    <name evidence="7" type="ORF">LCGC14_1220650</name>
</gene>
<dbReference type="EMBL" id="LAZR01006423">
    <property type="protein sequence ID" value="KKM92219.1"/>
    <property type="molecule type" value="Genomic_DNA"/>
</dbReference>
<feature type="transmembrane region" description="Helical" evidence="5">
    <location>
        <begin position="216"/>
        <end position="234"/>
    </location>
</feature>
<dbReference type="PANTHER" id="PTHR37422:SF23">
    <property type="entry name" value="TEICHURONIC ACID BIOSYNTHESIS PROTEIN TUAE"/>
    <property type="match status" value="1"/>
</dbReference>
<feature type="transmembrane region" description="Helical" evidence="5">
    <location>
        <begin position="118"/>
        <end position="136"/>
    </location>
</feature>
<dbReference type="PROSITE" id="PS51257">
    <property type="entry name" value="PROKAR_LIPOPROTEIN"/>
    <property type="match status" value="1"/>
</dbReference>
<feature type="transmembrane region" description="Helical" evidence="5">
    <location>
        <begin position="90"/>
        <end position="109"/>
    </location>
</feature>
<dbReference type="InterPro" id="IPR007016">
    <property type="entry name" value="O-antigen_ligase-rel_domated"/>
</dbReference>
<feature type="transmembrane region" description="Helical" evidence="5">
    <location>
        <begin position="35"/>
        <end position="53"/>
    </location>
</feature>
<dbReference type="Gene3D" id="1.25.40.10">
    <property type="entry name" value="Tetratricopeptide repeat domain"/>
    <property type="match status" value="1"/>
</dbReference>
<name>A0A0F9LBC4_9ZZZZ</name>
<feature type="transmembrane region" description="Helical" evidence="5">
    <location>
        <begin position="182"/>
        <end position="210"/>
    </location>
</feature>
<dbReference type="AlphaFoldDB" id="A0A0F9LBC4"/>
<feature type="transmembrane region" description="Helical" evidence="5">
    <location>
        <begin position="310"/>
        <end position="331"/>
    </location>
</feature>
<proteinExistence type="predicted"/>